<organism evidence="12 13">
    <name type="scientific">Photobacterium damselae subsp. damselae</name>
    <name type="common">Listonella damsela</name>
    <dbReference type="NCBI Taxonomy" id="85581"/>
    <lineage>
        <taxon>Bacteria</taxon>
        <taxon>Pseudomonadati</taxon>
        <taxon>Pseudomonadota</taxon>
        <taxon>Gammaproteobacteria</taxon>
        <taxon>Vibrionales</taxon>
        <taxon>Vibrionaceae</taxon>
        <taxon>Photobacterium</taxon>
    </lineage>
</organism>
<keyword evidence="10" id="KW-0175">Coiled coil</keyword>
<feature type="binding site" evidence="9">
    <location>
        <begin position="24"/>
        <end position="31"/>
    </location>
    <ligand>
        <name>ATP</name>
        <dbReference type="ChEBI" id="CHEBI:30616"/>
    </ligand>
</feature>
<reference evidence="12 13" key="1">
    <citation type="submission" date="2020-06" db="EMBL/GenBank/DDBJ databases">
        <title>Photobacterium damselae subsp. damselae comparative genomics.</title>
        <authorList>
            <person name="Osorio C.R."/>
        </authorList>
    </citation>
    <scope>NUCLEOTIDE SEQUENCE [LARGE SCALE GENOMIC DNA]</scope>
    <source>
        <strain evidence="12 13">TW250/03</strain>
    </source>
</reference>
<protein>
    <recommendedName>
        <fullName evidence="7">DNA 3'-5' helicase</fullName>
        <ecNumber evidence="7">5.6.2.4</ecNumber>
    </recommendedName>
</protein>
<accession>A0A850QSJ3</accession>
<comment type="caution">
    <text evidence="12">The sequence shown here is derived from an EMBL/GenBank/DDBJ whole genome shotgun (WGS) entry which is preliminary data.</text>
</comment>
<keyword evidence="3 9" id="KW-0347">Helicase</keyword>
<dbReference type="GO" id="GO:0016787">
    <property type="term" value="F:hydrolase activity"/>
    <property type="evidence" value="ECO:0007669"/>
    <property type="project" value="UniProtKB-UniRule"/>
</dbReference>
<dbReference type="GO" id="GO:0043138">
    <property type="term" value="F:3'-5' DNA helicase activity"/>
    <property type="evidence" value="ECO:0007669"/>
    <property type="project" value="UniProtKB-EC"/>
</dbReference>
<gene>
    <name evidence="12" type="ORF">HWA77_20815</name>
</gene>
<evidence type="ECO:0000256" key="6">
    <source>
        <dbReference type="ARBA" id="ARBA00034617"/>
    </source>
</evidence>
<proteinExistence type="predicted"/>
<dbReference type="InterPro" id="IPR014017">
    <property type="entry name" value="DNA_helicase_UvrD-like_C"/>
</dbReference>
<evidence type="ECO:0000256" key="1">
    <source>
        <dbReference type="ARBA" id="ARBA00022741"/>
    </source>
</evidence>
<feature type="coiled-coil region" evidence="10">
    <location>
        <begin position="381"/>
        <end position="408"/>
    </location>
</feature>
<evidence type="ECO:0000259" key="11">
    <source>
        <dbReference type="PROSITE" id="PS51198"/>
    </source>
</evidence>
<dbReference type="Gene3D" id="3.40.50.300">
    <property type="entry name" value="P-loop containing nucleotide triphosphate hydrolases"/>
    <property type="match status" value="2"/>
</dbReference>
<evidence type="ECO:0000313" key="12">
    <source>
        <dbReference type="EMBL" id="NVP02657.1"/>
    </source>
</evidence>
<evidence type="ECO:0000256" key="5">
    <source>
        <dbReference type="ARBA" id="ARBA00023235"/>
    </source>
</evidence>
<dbReference type="Pfam" id="PF13245">
    <property type="entry name" value="AAA_19"/>
    <property type="match status" value="1"/>
</dbReference>
<dbReference type="AlphaFoldDB" id="A0A850QSJ3"/>
<dbReference type="PROSITE" id="PS51198">
    <property type="entry name" value="UVRD_HELICASE_ATP_BIND"/>
    <property type="match status" value="1"/>
</dbReference>
<feature type="domain" description="UvrD-like helicase ATP-binding" evidence="11">
    <location>
        <begin position="3"/>
        <end position="247"/>
    </location>
</feature>
<name>A0A850QSJ3_PHODD</name>
<dbReference type="EC" id="5.6.2.4" evidence="7"/>
<dbReference type="PANTHER" id="PTHR11070">
    <property type="entry name" value="UVRD / RECB / PCRA DNA HELICASE FAMILY MEMBER"/>
    <property type="match status" value="1"/>
</dbReference>
<dbReference type="SUPFAM" id="SSF52540">
    <property type="entry name" value="P-loop containing nucleoside triphosphate hydrolases"/>
    <property type="match status" value="1"/>
</dbReference>
<evidence type="ECO:0000313" key="13">
    <source>
        <dbReference type="Proteomes" id="UP000533429"/>
    </source>
</evidence>
<evidence type="ECO:0000256" key="10">
    <source>
        <dbReference type="SAM" id="Coils"/>
    </source>
</evidence>
<evidence type="ECO:0000256" key="7">
    <source>
        <dbReference type="ARBA" id="ARBA00034808"/>
    </source>
</evidence>
<keyword evidence="4 9" id="KW-0067">ATP-binding</keyword>
<dbReference type="CDD" id="cd17932">
    <property type="entry name" value="DEXQc_UvrD"/>
    <property type="match status" value="1"/>
</dbReference>
<evidence type="ECO:0000256" key="3">
    <source>
        <dbReference type="ARBA" id="ARBA00022806"/>
    </source>
</evidence>
<dbReference type="GO" id="GO:0003677">
    <property type="term" value="F:DNA binding"/>
    <property type="evidence" value="ECO:0007669"/>
    <property type="project" value="InterPro"/>
</dbReference>
<keyword evidence="1 9" id="KW-0547">Nucleotide-binding</keyword>
<dbReference type="PANTHER" id="PTHR11070:SF67">
    <property type="entry name" value="DNA 3'-5' HELICASE"/>
    <property type="match status" value="1"/>
</dbReference>
<comment type="catalytic activity">
    <reaction evidence="8">
        <text>ATP + H2O = ADP + phosphate + H(+)</text>
        <dbReference type="Rhea" id="RHEA:13065"/>
        <dbReference type="ChEBI" id="CHEBI:15377"/>
        <dbReference type="ChEBI" id="CHEBI:15378"/>
        <dbReference type="ChEBI" id="CHEBI:30616"/>
        <dbReference type="ChEBI" id="CHEBI:43474"/>
        <dbReference type="ChEBI" id="CHEBI:456216"/>
        <dbReference type="EC" id="5.6.2.4"/>
    </reaction>
</comment>
<evidence type="ECO:0000256" key="8">
    <source>
        <dbReference type="ARBA" id="ARBA00048988"/>
    </source>
</evidence>
<dbReference type="InterPro" id="IPR000212">
    <property type="entry name" value="DNA_helicase_UvrD/REP"/>
</dbReference>
<dbReference type="Proteomes" id="UP000533429">
    <property type="component" value="Unassembled WGS sequence"/>
</dbReference>
<dbReference type="InterPro" id="IPR014016">
    <property type="entry name" value="UvrD-like_ATP-bd"/>
</dbReference>
<dbReference type="InterPro" id="IPR027417">
    <property type="entry name" value="P-loop_NTPase"/>
</dbReference>
<dbReference type="Pfam" id="PF13361">
    <property type="entry name" value="UvrD_C"/>
    <property type="match status" value="1"/>
</dbReference>
<comment type="catalytic activity">
    <reaction evidence="6">
        <text>Couples ATP hydrolysis with the unwinding of duplex DNA by translocating in the 3'-5' direction.</text>
        <dbReference type="EC" id="5.6.2.4"/>
    </reaction>
</comment>
<sequence length="541" mass="62750">MSTFRPTDEQQAAIDYNESMVITACPGSGKTTVMKEKIRQITNSLPNHKGVIAITFTQKASQELKTRCQYNSHDTKQSFFGTIDSFCLTEIILPFISRIWGSSATDISIVKKIPHEYLSFFSRIYNIPTIDDIIQDDGFRNLFESGILWMKSFASLSTYILRESQSACRYIKSKYSHIFVDEYQDSSEPQHQLFLEIKNLGLITTVVGDIWQSIYEFRGGNSRLLEELIRDSDNFRHFEITINHRCHPSIINYASRLLNYNHTLTEYNPNNIKVYRKNISGNVYNAAAVISSWVTHLLANGHATHSSDIAILSRKKESIKLLASNLSIPYRIHIDNKLDKISSKCSDLYIDLLYYRFNSTTTIQDIIDKHFDRNNLTIIKLSTLRNKIKSLRKENISIEETIDNFRELATILHILNTEVEDNALQEIIEDQNSINQFKPLNQNEIQLMTLHKSKGLEFNIVFHIDMEEWTFPYRTMGETWDDIIYPTLSQDINLHYVGITRAKNLCFLIKLEYRQNSKGEFKRSSPSYFLTLPQLEGLYNT</sequence>
<keyword evidence="2 9" id="KW-0378">Hydrolase</keyword>
<keyword evidence="5" id="KW-0413">Isomerase</keyword>
<evidence type="ECO:0000256" key="9">
    <source>
        <dbReference type="PROSITE-ProRule" id="PRU00560"/>
    </source>
</evidence>
<dbReference type="GO" id="GO:0005524">
    <property type="term" value="F:ATP binding"/>
    <property type="evidence" value="ECO:0007669"/>
    <property type="project" value="UniProtKB-UniRule"/>
</dbReference>
<dbReference type="GO" id="GO:0000725">
    <property type="term" value="P:recombinational repair"/>
    <property type="evidence" value="ECO:0007669"/>
    <property type="project" value="TreeGrafter"/>
</dbReference>
<evidence type="ECO:0000256" key="2">
    <source>
        <dbReference type="ARBA" id="ARBA00022801"/>
    </source>
</evidence>
<dbReference type="Gene3D" id="1.10.486.10">
    <property type="entry name" value="PCRA, domain 4"/>
    <property type="match status" value="1"/>
</dbReference>
<dbReference type="EMBL" id="JABXOR010001338">
    <property type="protein sequence ID" value="NVP02657.1"/>
    <property type="molecule type" value="Genomic_DNA"/>
</dbReference>
<evidence type="ECO:0000256" key="4">
    <source>
        <dbReference type="ARBA" id="ARBA00022840"/>
    </source>
</evidence>